<feature type="compositionally biased region" description="Polar residues" evidence="4">
    <location>
        <begin position="19"/>
        <end position="32"/>
    </location>
</feature>
<dbReference type="Proteomes" id="UP000242414">
    <property type="component" value="Unassembled WGS sequence"/>
</dbReference>
<dbReference type="Gene3D" id="1.10.510.10">
    <property type="entry name" value="Transferase(Phosphotransferase) domain 1"/>
    <property type="match status" value="1"/>
</dbReference>
<dbReference type="InterPro" id="IPR017441">
    <property type="entry name" value="Protein_kinase_ATP_BS"/>
</dbReference>
<dbReference type="GO" id="GO:0005524">
    <property type="term" value="F:ATP binding"/>
    <property type="evidence" value="ECO:0007669"/>
    <property type="project" value="UniProtKB-UniRule"/>
</dbReference>
<evidence type="ECO:0000313" key="7">
    <source>
        <dbReference type="EMBL" id="ORE07134.1"/>
    </source>
</evidence>
<dbReference type="InterPro" id="IPR008271">
    <property type="entry name" value="Ser/Thr_kinase_AS"/>
</dbReference>
<dbReference type="InterPro" id="IPR057213">
    <property type="entry name" value="DUF7891"/>
</dbReference>
<dbReference type="SUPFAM" id="SSF56112">
    <property type="entry name" value="Protein kinase-like (PK-like)"/>
    <property type="match status" value="1"/>
</dbReference>
<dbReference type="Gene3D" id="3.30.450.20">
    <property type="entry name" value="PAS domain"/>
    <property type="match status" value="2"/>
</dbReference>
<dbReference type="GO" id="GO:0035556">
    <property type="term" value="P:intracellular signal transduction"/>
    <property type="evidence" value="ECO:0007669"/>
    <property type="project" value="TreeGrafter"/>
</dbReference>
<dbReference type="PROSITE" id="PS50112">
    <property type="entry name" value="PAS"/>
    <property type="match status" value="1"/>
</dbReference>
<dbReference type="CDD" id="cd00130">
    <property type="entry name" value="PAS"/>
    <property type="match status" value="1"/>
</dbReference>
<dbReference type="GO" id="GO:0045719">
    <property type="term" value="P:negative regulation of glycogen biosynthetic process"/>
    <property type="evidence" value="ECO:0007669"/>
    <property type="project" value="TreeGrafter"/>
</dbReference>
<evidence type="ECO:0000256" key="1">
    <source>
        <dbReference type="ARBA" id="ARBA00022741"/>
    </source>
</evidence>
<name>A0A1X0R552_RHIZD</name>
<dbReference type="InterPro" id="IPR000014">
    <property type="entry name" value="PAS"/>
</dbReference>
<dbReference type="PANTHER" id="PTHR24346:SF51">
    <property type="entry name" value="PAS DOMAIN-CONTAINING SERINE_THREONINE-PROTEIN KINASE"/>
    <property type="match status" value="1"/>
</dbReference>
<evidence type="ECO:0008006" key="8">
    <source>
        <dbReference type="Google" id="ProtNLM"/>
    </source>
</evidence>
<dbReference type="AlphaFoldDB" id="A0A1X0R552"/>
<feature type="binding site" evidence="3">
    <location>
        <position position="699"/>
    </location>
    <ligand>
        <name>ATP</name>
        <dbReference type="ChEBI" id="CHEBI:30616"/>
    </ligand>
</feature>
<accession>A0A1X0R552</accession>
<evidence type="ECO:0000259" key="5">
    <source>
        <dbReference type="PROSITE" id="PS50011"/>
    </source>
</evidence>
<dbReference type="PANTHER" id="PTHR24346">
    <property type="entry name" value="MAP/MICROTUBULE AFFINITY-REGULATING KINASE"/>
    <property type="match status" value="1"/>
</dbReference>
<organism evidence="7">
    <name type="scientific">Rhizopus microsporus var. microsporus</name>
    <dbReference type="NCBI Taxonomy" id="86635"/>
    <lineage>
        <taxon>Eukaryota</taxon>
        <taxon>Fungi</taxon>
        <taxon>Fungi incertae sedis</taxon>
        <taxon>Mucoromycota</taxon>
        <taxon>Mucoromycotina</taxon>
        <taxon>Mucoromycetes</taxon>
        <taxon>Mucorales</taxon>
        <taxon>Mucorineae</taxon>
        <taxon>Rhizopodaceae</taxon>
        <taxon>Rhizopus</taxon>
    </lineage>
</organism>
<gene>
    <name evidence="7" type="ORF">BCV72DRAFT_290794</name>
</gene>
<feature type="domain" description="PAS" evidence="6">
    <location>
        <begin position="318"/>
        <end position="354"/>
    </location>
</feature>
<feature type="domain" description="Protein kinase" evidence="5">
    <location>
        <begin position="664"/>
        <end position="922"/>
    </location>
</feature>
<evidence type="ECO:0000259" key="6">
    <source>
        <dbReference type="PROSITE" id="PS50112"/>
    </source>
</evidence>
<dbReference type="InterPro" id="IPR011009">
    <property type="entry name" value="Kinase-like_dom_sf"/>
</dbReference>
<dbReference type="GO" id="GO:0004674">
    <property type="term" value="F:protein serine/threonine kinase activity"/>
    <property type="evidence" value="ECO:0007669"/>
    <property type="project" value="TreeGrafter"/>
</dbReference>
<sequence length="928" mass="105102">MKSTQTATDTGKATAKGTNPYSNGTRSKSNQPDSDEDSPLAMESLDHLDENDKRFSEDHSDSIAEYCAESLYSFSFTPLSRVHKATKIKKQLLSRGMDYMQRIRWNTAEEDKSRRFSQPDIGISETDEWSTSELKLSPSVNDLVRHHLITQAKQKELDDEGFPVGRRQTIEAFNHLGTIREVPTSTSAQYSHAIHAPCRFLPQNQSIVTTDSEATILLFNDMASLCLGIDQSFIGKSILTTLDNPIQRQLKSILKRRRSIDFSEKHKGVVLVCGIVVPIRKMSGEKSAASLWLKEKITDEGNAIYIWILEEIYETSLIVRLDARGNILGVDNTIKDLFGYESEDVIGKSITQLIPGISKEHGEYPDLQQIQKIKYYGGLSRKGLAFPTIISSSSGSNGVLKIVSLPSVAGLITVHINTGKIQSINPVPAKYLFGYSPETLVEKFKINQIIPRFSNIVSGLRNHNLLQYSCTVNNHVCRWAISGIDKEYQSMSAEESLKSLERRPSINASGHPLPTIHAVHRDGSSFEIQIQLRLIESDKEDLISVWVTYDRIQAIERQNRKLRHKQKQEQYHQELEQIRLNNLQQSSIVSPPPPTETSSPVQPKRRPPIRSYGISSFGNVDESKALFPKNNNASISRESLLSSSAYTSSEESLPLVKKSPVDDYAILNNLGEGAFGAVKLAYRRDDPNKEKVVIKFIRKDRIVVHSWIRDRKLGLVPMEIHILKKLKDNPHANCCSLESFMEDDETFYAVMKFHGSECMDLFDYVELHMGISEIEIKRIFWQIAKAVEHIHGLRIVHRDIKDENVLIDENGRVNLIDFGSAAYFKEDRKFDTFCGTLDYCAPEIVKGMPYEGPPQDIYCLGIVLYILIYKANPFVDIDKILDHNLEFPYVLSEASVDLIKGMLDYSPEKRFTIAQVLSHPWLQNISYD</sequence>
<evidence type="ECO:0000256" key="3">
    <source>
        <dbReference type="PROSITE-ProRule" id="PRU10141"/>
    </source>
</evidence>
<dbReference type="Pfam" id="PF00069">
    <property type="entry name" value="Pkinase"/>
    <property type="match status" value="1"/>
</dbReference>
<dbReference type="EMBL" id="KV921909">
    <property type="protein sequence ID" value="ORE07134.1"/>
    <property type="molecule type" value="Genomic_DNA"/>
</dbReference>
<feature type="compositionally biased region" description="Low complexity" evidence="4">
    <location>
        <begin position="1"/>
        <end position="18"/>
    </location>
</feature>
<dbReference type="PROSITE" id="PS00107">
    <property type="entry name" value="PROTEIN_KINASE_ATP"/>
    <property type="match status" value="1"/>
</dbReference>
<dbReference type="OrthoDB" id="10252171at2759"/>
<dbReference type="GO" id="GO:0005634">
    <property type="term" value="C:nucleus"/>
    <property type="evidence" value="ECO:0007669"/>
    <property type="project" value="TreeGrafter"/>
</dbReference>
<evidence type="ECO:0000256" key="4">
    <source>
        <dbReference type="SAM" id="MobiDB-lite"/>
    </source>
</evidence>
<dbReference type="PROSITE" id="PS50011">
    <property type="entry name" value="PROTEIN_KINASE_DOM"/>
    <property type="match status" value="1"/>
</dbReference>
<dbReference type="Gene3D" id="3.30.200.20">
    <property type="entry name" value="Phosphorylase Kinase, domain 1"/>
    <property type="match status" value="1"/>
</dbReference>
<keyword evidence="2 3" id="KW-0067">ATP-binding</keyword>
<dbReference type="GO" id="GO:0005829">
    <property type="term" value="C:cytosol"/>
    <property type="evidence" value="ECO:0007669"/>
    <property type="project" value="TreeGrafter"/>
</dbReference>
<reference evidence="7" key="1">
    <citation type="journal article" date="2016" name="Proc. Natl. Acad. Sci. U.S.A.">
        <title>Lipid metabolic changes in an early divergent fungus govern the establishment of a mutualistic symbiosis with endobacteria.</title>
        <authorList>
            <person name="Lastovetsky O.A."/>
            <person name="Gaspar M.L."/>
            <person name="Mondo S.J."/>
            <person name="LaButti K.M."/>
            <person name="Sandor L."/>
            <person name="Grigoriev I.V."/>
            <person name="Henry S.A."/>
            <person name="Pawlowska T.E."/>
        </authorList>
    </citation>
    <scope>NUCLEOTIDE SEQUENCE [LARGE SCALE GENOMIC DNA]</scope>
    <source>
        <strain evidence="7">ATCC 52814</strain>
    </source>
</reference>
<feature type="region of interest" description="Disordered" evidence="4">
    <location>
        <begin position="1"/>
        <end position="47"/>
    </location>
</feature>
<dbReference type="FunFam" id="1.10.510.10:FF:000320">
    <property type="entry name" value="Serine/threonine protein kinase"/>
    <property type="match status" value="1"/>
</dbReference>
<dbReference type="Pfam" id="PF13426">
    <property type="entry name" value="PAS_9"/>
    <property type="match status" value="1"/>
</dbReference>
<dbReference type="SMART" id="SM00220">
    <property type="entry name" value="S_TKc"/>
    <property type="match status" value="1"/>
</dbReference>
<dbReference type="PROSITE" id="PS00108">
    <property type="entry name" value="PROTEIN_KINASE_ST"/>
    <property type="match status" value="1"/>
</dbReference>
<dbReference type="NCBIfam" id="TIGR00229">
    <property type="entry name" value="sensory_box"/>
    <property type="match status" value="1"/>
</dbReference>
<dbReference type="InterPro" id="IPR035965">
    <property type="entry name" value="PAS-like_dom_sf"/>
</dbReference>
<dbReference type="Pfam" id="PF25421">
    <property type="entry name" value="DUF7891"/>
    <property type="match status" value="1"/>
</dbReference>
<evidence type="ECO:0000256" key="2">
    <source>
        <dbReference type="ARBA" id="ARBA00022840"/>
    </source>
</evidence>
<dbReference type="InterPro" id="IPR000719">
    <property type="entry name" value="Prot_kinase_dom"/>
</dbReference>
<feature type="region of interest" description="Disordered" evidence="4">
    <location>
        <begin position="583"/>
        <end position="613"/>
    </location>
</feature>
<keyword evidence="1 3" id="KW-0547">Nucleotide-binding</keyword>
<dbReference type="VEuPathDB" id="FungiDB:BCV72DRAFT_290794"/>
<dbReference type="SUPFAM" id="SSF55785">
    <property type="entry name" value="PYP-like sensor domain (PAS domain)"/>
    <property type="match status" value="1"/>
</dbReference>
<dbReference type="SMART" id="SM00091">
    <property type="entry name" value="PAS"/>
    <property type="match status" value="3"/>
</dbReference>
<proteinExistence type="predicted"/>
<protein>
    <recommendedName>
        <fullName evidence="8">Pkinase-domain-containing protein</fullName>
    </recommendedName>
</protein>